<evidence type="ECO:0000313" key="2">
    <source>
        <dbReference type="Proteomes" id="UP000606870"/>
    </source>
</evidence>
<dbReference type="Proteomes" id="UP000606870">
    <property type="component" value="Unassembled WGS sequence"/>
</dbReference>
<name>A0ABR6VI88_9FIRM</name>
<accession>A0ABR6VI88</accession>
<sequence length="246" mass="28361">MSKYYIASCVFTWHYPQLSQRAQAYAEKQGLTVVRCCVPKYKLEHFTGHMPAAYQDTWAALPDSGDFAAGDTVYTLCHNCSAIIEETKPGVTVKSLWELMDEDPDFSYPDFTGHTMILQDCWRAFDRTAEQDAVRSLLKKMKITVVEQEERREKTDFCGVSTLRPAPPRNLKLAPQRFVHNANVQGKFEDCTPEEQKRRMTEYCHRFNGKEVVSYCHYCMEGLLLGGARAKHLAELAFNQFETYRK</sequence>
<evidence type="ECO:0000313" key="1">
    <source>
        <dbReference type="EMBL" id="MBC3536960.1"/>
    </source>
</evidence>
<protein>
    <submittedName>
        <fullName evidence="1">Uncharacterized protein</fullName>
    </submittedName>
</protein>
<reference evidence="1 2" key="1">
    <citation type="submission" date="2020-08" db="EMBL/GenBank/DDBJ databases">
        <authorList>
            <person name="Liu C."/>
            <person name="Sun Q."/>
        </authorList>
    </citation>
    <scope>NUCLEOTIDE SEQUENCE [LARGE SCALE GENOMIC DNA]</scope>
    <source>
        <strain evidence="1 2">NSJ-59</strain>
    </source>
</reference>
<dbReference type="EMBL" id="JACOGK010000017">
    <property type="protein sequence ID" value="MBC3536960.1"/>
    <property type="molecule type" value="Genomic_DNA"/>
</dbReference>
<dbReference type="RefSeq" id="WP_186503116.1">
    <property type="nucleotide sequence ID" value="NZ_JACOGK010000017.1"/>
</dbReference>
<proteinExistence type="predicted"/>
<keyword evidence="2" id="KW-1185">Reference proteome</keyword>
<comment type="caution">
    <text evidence="1">The sequence shown here is derived from an EMBL/GenBank/DDBJ whole genome shotgun (WGS) entry which is preliminary data.</text>
</comment>
<organism evidence="1 2">
    <name type="scientific">Megasphaera hominis</name>
    <dbReference type="NCBI Taxonomy" id="159836"/>
    <lineage>
        <taxon>Bacteria</taxon>
        <taxon>Bacillati</taxon>
        <taxon>Bacillota</taxon>
        <taxon>Negativicutes</taxon>
        <taxon>Veillonellales</taxon>
        <taxon>Veillonellaceae</taxon>
        <taxon>Megasphaera</taxon>
    </lineage>
</organism>
<gene>
    <name evidence="1" type="ORF">H8J70_06825</name>
</gene>